<keyword evidence="5" id="KW-0843">Virulence</keyword>
<dbReference type="PROSITE" id="PS52053">
    <property type="entry name" value="NEL"/>
    <property type="match status" value="1"/>
</dbReference>
<feature type="domain" description="NEL" evidence="7">
    <location>
        <begin position="1303"/>
        <end position="1653"/>
    </location>
</feature>
<keyword evidence="6" id="KW-0808">Transferase</keyword>
<dbReference type="PANTHER" id="PTHR48051:SF1">
    <property type="entry name" value="RAS SUPPRESSOR PROTEIN 1"/>
    <property type="match status" value="1"/>
</dbReference>
<dbReference type="Pfam" id="PF14496">
    <property type="entry name" value="NEL"/>
    <property type="match status" value="1"/>
</dbReference>
<accession>A0ABX0YIL9</accession>
<comment type="catalytic activity">
    <reaction evidence="1">
        <text>S-ubiquitinyl-[E2 ubiquitin-conjugating enzyme]-L-cysteine + [acceptor protein]-L-lysine = [E2 ubiquitin-conjugating enzyme]-L-cysteine + N(6)-ubiquitinyl-[acceptor protein]-L-lysine.</text>
        <dbReference type="EC" id="2.3.2.27"/>
    </reaction>
</comment>
<keyword evidence="6" id="KW-0833">Ubl conjugation pathway</keyword>
<dbReference type="InterPro" id="IPR029487">
    <property type="entry name" value="NEL_dom"/>
</dbReference>
<evidence type="ECO:0000256" key="6">
    <source>
        <dbReference type="PROSITE-ProRule" id="PRU01398"/>
    </source>
</evidence>
<protein>
    <recommendedName>
        <fullName evidence="2">RING-type E3 ubiquitin transferase</fullName>
        <ecNumber evidence="2">2.3.2.27</ecNumber>
    </recommendedName>
</protein>
<dbReference type="EMBL" id="JAAVJI010000008">
    <property type="protein sequence ID" value="NJP02047.1"/>
    <property type="molecule type" value="Genomic_DNA"/>
</dbReference>
<evidence type="ECO:0000256" key="4">
    <source>
        <dbReference type="ARBA" id="ARBA00022737"/>
    </source>
</evidence>
<dbReference type="RefSeq" id="WP_168084616.1">
    <property type="nucleotide sequence ID" value="NZ_JAAVJI010000008.1"/>
</dbReference>
<gene>
    <name evidence="8" type="ORF">HBH25_14450</name>
</gene>
<evidence type="ECO:0000256" key="2">
    <source>
        <dbReference type="ARBA" id="ARBA00012483"/>
    </source>
</evidence>
<dbReference type="Proteomes" id="UP000746535">
    <property type="component" value="Unassembled WGS sequence"/>
</dbReference>
<evidence type="ECO:0000256" key="1">
    <source>
        <dbReference type="ARBA" id="ARBA00000900"/>
    </source>
</evidence>
<feature type="active site" description="Glycyl thioester intermediate" evidence="6">
    <location>
        <position position="1400"/>
    </location>
</feature>
<proteinExistence type="inferred from homology"/>
<dbReference type="InterPro" id="IPR001611">
    <property type="entry name" value="Leu-rich_rpt"/>
</dbReference>
<evidence type="ECO:0000313" key="9">
    <source>
        <dbReference type="Proteomes" id="UP000746535"/>
    </source>
</evidence>
<evidence type="ECO:0000256" key="5">
    <source>
        <dbReference type="ARBA" id="ARBA00023026"/>
    </source>
</evidence>
<dbReference type="InterPro" id="IPR032675">
    <property type="entry name" value="LRR_dom_sf"/>
</dbReference>
<dbReference type="InterPro" id="IPR046673">
    <property type="entry name" value="ToxA_N"/>
</dbReference>
<comment type="PTM">
    <text evidence="6">Ubiquitinated in the presence of host E1 ubiquitin-activating enzyme, E2 ubiquitin-conjugating enzyme and ubiquitin.</text>
</comment>
<dbReference type="Pfam" id="PF20178">
    <property type="entry name" value="ToxA_N"/>
    <property type="match status" value="1"/>
</dbReference>
<dbReference type="SUPFAM" id="SSF52058">
    <property type="entry name" value="L domain-like"/>
    <property type="match status" value="1"/>
</dbReference>
<keyword evidence="4" id="KW-0677">Repeat</keyword>
<keyword evidence="6" id="KW-0832">Ubl conjugation</keyword>
<comment type="similarity">
    <text evidence="6">Belongs to the LRR-containing bacterial E3 ligase family.</text>
</comment>
<keyword evidence="3" id="KW-0433">Leucine-rich repeat</keyword>
<dbReference type="Gene3D" id="1.20.58.360">
    <property type="entry name" value="Shigella T3SS effector IpaH defines"/>
    <property type="match status" value="1"/>
</dbReference>
<dbReference type="InterPro" id="IPR050216">
    <property type="entry name" value="LRR_domain-containing"/>
</dbReference>
<keyword evidence="6" id="KW-1035">Host cytoplasm</keyword>
<dbReference type="PROSITE" id="PS51450">
    <property type="entry name" value="LRR"/>
    <property type="match status" value="1"/>
</dbReference>
<keyword evidence="9" id="KW-1185">Reference proteome</keyword>
<dbReference type="EC" id="2.3.2.27" evidence="2"/>
<evidence type="ECO:0000313" key="8">
    <source>
        <dbReference type="EMBL" id="NJP02047.1"/>
    </source>
</evidence>
<evidence type="ECO:0000259" key="7">
    <source>
        <dbReference type="PROSITE" id="PS52053"/>
    </source>
</evidence>
<dbReference type="PANTHER" id="PTHR48051">
    <property type="match status" value="1"/>
</dbReference>
<dbReference type="Gene3D" id="3.80.10.10">
    <property type="entry name" value="Ribonuclease Inhibitor"/>
    <property type="match status" value="1"/>
</dbReference>
<reference evidence="8 9" key="1">
    <citation type="submission" date="2020-03" db="EMBL/GenBank/DDBJ databases">
        <authorList>
            <person name="Wang L."/>
            <person name="He N."/>
            <person name="Li Y."/>
            <person name="Fang Y."/>
            <person name="Zhang F."/>
        </authorList>
    </citation>
    <scope>NUCLEOTIDE SEQUENCE [LARGE SCALE GENOMIC DNA]</scope>
    <source>
        <strain evidence="9">hsmgli-8</strain>
    </source>
</reference>
<evidence type="ECO:0000256" key="3">
    <source>
        <dbReference type="ARBA" id="ARBA00022614"/>
    </source>
</evidence>
<sequence>MSLDTPLSLPDLQGLIAPRLPGWLAGASATQVAEVHALCERAHVSRENLQAQVEAAPHYDAFVRHLMTPLFATLGEPGLNPDHAVLYWVSPSEEEPPLTCTLLQAALRSFTADDTEPAAYGAGSGLYHRAPGKEPAADLQRPLAFTPWAFAQACRALDPGAQFSAELGRYLPATVAEPLSIDNVAGAFVEADRDALAAEACIAMLRGTLDTLGQGMLYSAGALIEAPTQAPAVAMPAQAKALKVSGFELDRVLVVIADENGPTGRPCVLYIPNDPHSPLTQFESFDAMAKEVERRVHHPAYLRFLSGYVGLGNEAAFVRAIEGVPSDDFDQWFRAVVNPIEAWTLAVRLIQQQPPFEPPKVWLALTQLNGTFAERYTRWRAQRLSDAAVLATPVERLDRLAIQARHAQWVAIGEQLGLFVASFIPGVGQVIGVYSMVQAMRTVFEASRAWAKGDERQARALLFSSLENTGYLLASPHPVADAPAQTLTDRLRMIVDAAGDCRLWVPDLHLLGSRETPPAAGELDAAGMLSDGQRRWIKLNDHYIEVEPGATAWQAQPVLPADYPGVAPRLLSNGHGGWRGEYENPGQWRGVELVRRGGTEAHGLDDTQVALAHDLAGYDDAALQARAWRNEPLPGRLRYHLRRRTIGLALSRAIAGLKENRRLPWLHPDLVRPLADVPGWPADLGLEVVNGDGEVLSLHPDAALTVRLSAQGLSDGTWPADVIAQMHANQLSTLIRLGESTEAFMQRLSEQWVAQLEHAQWQLIHRMSQGSIGDPAVATLVRQFKSLPEQVAAELAAACDSRQREMLEAGRVPLAIAEEAAQAQRELRISLCCEAVHDGYPTADAQRLISTLPTVLAPGEGQLSLAHWAEPGRRERLAALAMGQRGEVRKTLGMIADTRRFFRPPLRVHDGRVGYSLSGRGPGASTVTSTTDVLTTLLRQLYPDLSPRSLQAIRAEIGEGPAALQELGRRQRELNDLHVALMDWREQSPAGPNHDMRVREARDVAASLILRTWQRSYESPDARFMDGTVRHIFNLSHLRLEGPLPPLQCTFGQVLEVHLADMALERVDAQFLQLFPNAHVLDLSDNTLLELPQGPAWLSRLRQVELRNIGPHCAGQVMDWLRPCIGSLQSLALSHNPSLPGRRVLEAIGAFTWLTDLELDDNTLTLTPASQGAFNGLVNLQTLSLDGNPLFLPPRISNLIHLSWLSLADAQLEALPPGLEQLMGASNLRLTYVNLAGNRIAHLPSLTHTEFFRRTSQSPIVTAPGLEFILDANPLDEASVAQLDEAGIDYNPLTVMEIQHGMNDSDFEDRWLSGAAPTLQAQVHAARETPAARPFFDVLSRIVHTAPYVRATREDQRGEVLGRAWDLASLMLSPTEHALPGLTELRDRLYDMATEASATCGDGIVLTLDQFEAEVAVWRAIAGSMSTGEGAPLREAAIVARRSFRQALLDAQAQRLVRARSARLAGEVATDPATDLSDDLPNHQLAMGVDEVEVRLVLRQRLQTTLDLPPVSERLYDAIISEGTAGRIAERVRALDTLDGFSDWLVDHQNTWREALERRYADRLDSVREPYYQALEHVLALAAGELPDQPLSPGALDTLSAMAPDVAWQNPAGPVSAPVLNEHQAQVLCNRLRDQSNMAARQLLLQLTRDLIG</sequence>
<name>A0ABX0YIL9_9PSED</name>
<keyword evidence="6" id="KW-0964">Secreted</keyword>
<comment type="caution">
    <text evidence="8">The sequence shown here is derived from an EMBL/GenBank/DDBJ whole genome shotgun (WGS) entry which is preliminary data.</text>
</comment>
<organism evidence="8 9">
    <name type="scientific">Pseudomonas quercus</name>
    <dbReference type="NCBI Taxonomy" id="2722792"/>
    <lineage>
        <taxon>Bacteria</taxon>
        <taxon>Pseudomonadati</taxon>
        <taxon>Pseudomonadota</taxon>
        <taxon>Gammaproteobacteria</taxon>
        <taxon>Pseudomonadales</taxon>
        <taxon>Pseudomonadaceae</taxon>
        <taxon>Pseudomonas</taxon>
    </lineage>
</organism>